<dbReference type="EC" id="5.4.99.19" evidence="4"/>
<keyword evidence="10" id="KW-0694">RNA-binding</keyword>
<dbReference type="SUPFAM" id="SSF55120">
    <property type="entry name" value="Pseudouridine synthase"/>
    <property type="match status" value="1"/>
</dbReference>
<keyword evidence="13" id="KW-1185">Reference proteome</keyword>
<dbReference type="SUPFAM" id="SSF55174">
    <property type="entry name" value="Alpha-L RNA-binding motif"/>
    <property type="match status" value="1"/>
</dbReference>
<protein>
    <recommendedName>
        <fullName evidence="5">Ribosomal small subunit pseudouridine synthase A</fullName>
        <ecNumber evidence="4">5.4.99.19</ecNumber>
    </recommendedName>
    <alternativeName>
        <fullName evidence="7">16S pseudouridylate 516 synthase</fullName>
    </alternativeName>
    <alternativeName>
        <fullName evidence="6">16S rRNA pseudouridine(516) synthase</fullName>
    </alternativeName>
    <alternativeName>
        <fullName evidence="8">rRNA pseudouridylate synthase A</fullName>
    </alternativeName>
    <alternativeName>
        <fullName evidence="9">rRNA-uridine isomerase A</fullName>
    </alternativeName>
</protein>
<dbReference type="InterPro" id="IPR036986">
    <property type="entry name" value="S4_RNA-bd_sf"/>
</dbReference>
<dbReference type="GO" id="GO:0006396">
    <property type="term" value="P:RNA processing"/>
    <property type="evidence" value="ECO:0007669"/>
    <property type="project" value="UniProtKB-ARBA"/>
</dbReference>
<keyword evidence="1" id="KW-0413">Isomerase</keyword>
<dbReference type="EMBL" id="BSNC01000012">
    <property type="protein sequence ID" value="GLP97862.1"/>
    <property type="molecule type" value="Genomic_DNA"/>
</dbReference>
<dbReference type="Pfam" id="PF00849">
    <property type="entry name" value="PseudoU_synth_2"/>
    <property type="match status" value="1"/>
</dbReference>
<dbReference type="Gene3D" id="3.10.290.10">
    <property type="entry name" value="RNA-binding S4 domain"/>
    <property type="match status" value="1"/>
</dbReference>
<evidence type="ECO:0000256" key="5">
    <source>
        <dbReference type="ARBA" id="ARBA00041097"/>
    </source>
</evidence>
<dbReference type="InterPro" id="IPR020094">
    <property type="entry name" value="TruA/RsuA/RluB/E/F_N"/>
</dbReference>
<gene>
    <name evidence="12" type="ORF">GCM10007895_31690</name>
</gene>
<proteinExistence type="predicted"/>
<name>A0AA37S067_9GAMM</name>
<dbReference type="InterPro" id="IPR050343">
    <property type="entry name" value="RsuA_PseudoU_synthase"/>
</dbReference>
<evidence type="ECO:0000256" key="1">
    <source>
        <dbReference type="ARBA" id="ARBA00023235"/>
    </source>
</evidence>
<organism evidence="12 13">
    <name type="scientific">Paraferrimonas sedimenticola</name>
    <dbReference type="NCBI Taxonomy" id="375674"/>
    <lineage>
        <taxon>Bacteria</taxon>
        <taxon>Pseudomonadati</taxon>
        <taxon>Pseudomonadota</taxon>
        <taxon>Gammaproteobacteria</taxon>
        <taxon>Alteromonadales</taxon>
        <taxon>Ferrimonadaceae</taxon>
        <taxon>Paraferrimonas</taxon>
    </lineage>
</organism>
<comment type="catalytic activity">
    <reaction evidence="2">
        <text>uridine(516) in 16S rRNA = pseudouridine(516) in 16S rRNA</text>
        <dbReference type="Rhea" id="RHEA:38867"/>
        <dbReference type="Rhea" id="RHEA-COMP:10089"/>
        <dbReference type="Rhea" id="RHEA-COMP:10090"/>
        <dbReference type="ChEBI" id="CHEBI:65314"/>
        <dbReference type="ChEBI" id="CHEBI:65315"/>
        <dbReference type="EC" id="5.4.99.19"/>
    </reaction>
</comment>
<comment type="caution">
    <text evidence="12">The sequence shown here is derived from an EMBL/GenBank/DDBJ whole genome shotgun (WGS) entry which is preliminary data.</text>
</comment>
<comment type="function">
    <text evidence="3">Responsible for synthesis of pseudouridine from uracil-516 in 16S ribosomal RNA.</text>
</comment>
<evidence type="ECO:0000256" key="10">
    <source>
        <dbReference type="PROSITE-ProRule" id="PRU00182"/>
    </source>
</evidence>
<dbReference type="InterPro" id="IPR020103">
    <property type="entry name" value="PsdUridine_synth_cat_dom_sf"/>
</dbReference>
<dbReference type="InterPro" id="IPR006145">
    <property type="entry name" value="PsdUridine_synth_RsuA/RluA"/>
</dbReference>
<evidence type="ECO:0000313" key="13">
    <source>
        <dbReference type="Proteomes" id="UP001161422"/>
    </source>
</evidence>
<dbReference type="RefSeq" id="WP_095506789.1">
    <property type="nucleotide sequence ID" value="NZ_BSNC01000012.1"/>
</dbReference>
<evidence type="ECO:0000256" key="3">
    <source>
        <dbReference type="ARBA" id="ARBA00037590"/>
    </source>
</evidence>
<dbReference type="GO" id="GO:0001522">
    <property type="term" value="P:pseudouridine synthesis"/>
    <property type="evidence" value="ECO:0007669"/>
    <property type="project" value="InterPro"/>
</dbReference>
<dbReference type="Gene3D" id="3.30.70.580">
    <property type="entry name" value="Pseudouridine synthase I, catalytic domain, N-terminal subdomain"/>
    <property type="match status" value="1"/>
</dbReference>
<dbReference type="PANTHER" id="PTHR47683">
    <property type="entry name" value="PSEUDOURIDINE SYNTHASE FAMILY PROTEIN-RELATED"/>
    <property type="match status" value="1"/>
</dbReference>
<dbReference type="AlphaFoldDB" id="A0AA37S067"/>
<evidence type="ECO:0000313" key="12">
    <source>
        <dbReference type="EMBL" id="GLP97862.1"/>
    </source>
</evidence>
<dbReference type="CDD" id="cd02553">
    <property type="entry name" value="PseudoU_synth_RsuA"/>
    <property type="match status" value="1"/>
</dbReference>
<dbReference type="PROSITE" id="PS50889">
    <property type="entry name" value="S4"/>
    <property type="match status" value="1"/>
</dbReference>
<dbReference type="GO" id="GO:0003723">
    <property type="term" value="F:RNA binding"/>
    <property type="evidence" value="ECO:0007669"/>
    <property type="project" value="UniProtKB-KW"/>
</dbReference>
<evidence type="ECO:0000259" key="11">
    <source>
        <dbReference type="Pfam" id="PF00849"/>
    </source>
</evidence>
<dbReference type="PANTHER" id="PTHR47683:SF4">
    <property type="entry name" value="PSEUDOURIDINE SYNTHASE"/>
    <property type="match status" value="1"/>
</dbReference>
<evidence type="ECO:0000256" key="8">
    <source>
        <dbReference type="ARBA" id="ARBA00042844"/>
    </source>
</evidence>
<reference evidence="12" key="2">
    <citation type="submission" date="2023-01" db="EMBL/GenBank/DDBJ databases">
        <title>Draft genome sequence of Paraferrimonas sedimenticola strain NBRC 101628.</title>
        <authorList>
            <person name="Sun Q."/>
            <person name="Mori K."/>
        </authorList>
    </citation>
    <scope>NUCLEOTIDE SEQUENCE</scope>
    <source>
        <strain evidence="12">NBRC 101628</strain>
    </source>
</reference>
<dbReference type="Proteomes" id="UP001161422">
    <property type="component" value="Unassembled WGS sequence"/>
</dbReference>
<feature type="domain" description="Pseudouridine synthase RsuA/RluA-like" evidence="11">
    <location>
        <begin position="75"/>
        <end position="208"/>
    </location>
</feature>
<accession>A0AA37S067</accession>
<sequence>MSDSNLKQSRRPSATRLDRWLAGFYQKPQAEVRLLIAAGRVALDGQVCLERQARVTQFSKVVVDGEVLQALQPLYLLLNKPAGVVSATKDPQHQTVIDLVDHPQASTLHIAGRLDKHSSGMVLLTNDGQWSRSLTLPESKVTKHYRVRLGNSVQSAQHRLEYQQAFIKGMHFDFEDMQVQAESLEFLSEDEVEVVLTQGRYHQIKRMFGVFRNPVIELHRFRIGDLALPSNLHTGQWKSLSEQELAAIKSPQ</sequence>
<evidence type="ECO:0000256" key="6">
    <source>
        <dbReference type="ARBA" id="ARBA00041336"/>
    </source>
</evidence>
<dbReference type="GO" id="GO:0160136">
    <property type="term" value="F:16S rRNA pseudouridine(516) synthase activity"/>
    <property type="evidence" value="ECO:0007669"/>
    <property type="project" value="UniProtKB-EC"/>
</dbReference>
<reference evidence="12" key="1">
    <citation type="journal article" date="2014" name="Int. J. Syst. Evol. Microbiol.">
        <title>Complete genome sequence of Corynebacterium casei LMG S-19264T (=DSM 44701T), isolated from a smear-ripened cheese.</title>
        <authorList>
            <consortium name="US DOE Joint Genome Institute (JGI-PGF)"/>
            <person name="Walter F."/>
            <person name="Albersmeier A."/>
            <person name="Kalinowski J."/>
            <person name="Ruckert C."/>
        </authorList>
    </citation>
    <scope>NUCLEOTIDE SEQUENCE</scope>
    <source>
        <strain evidence="12">NBRC 101628</strain>
    </source>
</reference>
<dbReference type="InterPro" id="IPR000748">
    <property type="entry name" value="PsdUridine_synth_RsuA/RluB/E/F"/>
</dbReference>
<dbReference type="InterPro" id="IPR042092">
    <property type="entry name" value="PsdUridine_s_RsuA/RluB/E/F_cat"/>
</dbReference>
<evidence type="ECO:0000256" key="2">
    <source>
        <dbReference type="ARBA" id="ARBA00036749"/>
    </source>
</evidence>
<dbReference type="Gene3D" id="3.30.70.1560">
    <property type="entry name" value="Alpha-L RNA-binding motif"/>
    <property type="match status" value="1"/>
</dbReference>
<evidence type="ECO:0000256" key="4">
    <source>
        <dbReference type="ARBA" id="ARBA00038915"/>
    </source>
</evidence>
<evidence type="ECO:0000256" key="7">
    <source>
        <dbReference type="ARBA" id="ARBA00042589"/>
    </source>
</evidence>
<dbReference type="NCBIfam" id="TIGR00093">
    <property type="entry name" value="pseudouridine synthase"/>
    <property type="match status" value="1"/>
</dbReference>
<evidence type="ECO:0000256" key="9">
    <source>
        <dbReference type="ARBA" id="ARBA00043143"/>
    </source>
</evidence>